<organism evidence="1 2">
    <name type="scientific">Quercus lobata</name>
    <name type="common">Valley oak</name>
    <dbReference type="NCBI Taxonomy" id="97700"/>
    <lineage>
        <taxon>Eukaryota</taxon>
        <taxon>Viridiplantae</taxon>
        <taxon>Streptophyta</taxon>
        <taxon>Embryophyta</taxon>
        <taxon>Tracheophyta</taxon>
        <taxon>Spermatophyta</taxon>
        <taxon>Magnoliopsida</taxon>
        <taxon>eudicotyledons</taxon>
        <taxon>Gunneridae</taxon>
        <taxon>Pentapetalae</taxon>
        <taxon>rosids</taxon>
        <taxon>fabids</taxon>
        <taxon>Fagales</taxon>
        <taxon>Fagaceae</taxon>
        <taxon>Quercus</taxon>
    </lineage>
</organism>
<reference evidence="1 2" key="1">
    <citation type="journal article" date="2016" name="G3 (Bethesda)">
        <title>First Draft Assembly and Annotation of the Genome of a California Endemic Oak Quercus lobata Nee (Fagaceae).</title>
        <authorList>
            <person name="Sork V.L."/>
            <person name="Fitz-Gibbon S.T."/>
            <person name="Puiu D."/>
            <person name="Crepeau M."/>
            <person name="Gugger P.F."/>
            <person name="Sherman R."/>
            <person name="Stevens K."/>
            <person name="Langley C.H."/>
            <person name="Pellegrini M."/>
            <person name="Salzberg S.L."/>
        </authorList>
    </citation>
    <scope>NUCLEOTIDE SEQUENCE [LARGE SCALE GENOMIC DNA]</scope>
    <source>
        <strain evidence="1 2">cv. SW786</strain>
    </source>
</reference>
<dbReference type="EMBL" id="LRBV02000004">
    <property type="status" value="NOT_ANNOTATED_CDS"/>
    <property type="molecule type" value="Genomic_DNA"/>
</dbReference>
<dbReference type="Gene3D" id="1.25.40.20">
    <property type="entry name" value="Ankyrin repeat-containing domain"/>
    <property type="match status" value="1"/>
</dbReference>
<accession>A0A7N2LHJ2</accession>
<dbReference type="InParanoid" id="A0A7N2LHJ2"/>
<evidence type="ECO:0000313" key="2">
    <source>
        <dbReference type="Proteomes" id="UP000594261"/>
    </source>
</evidence>
<dbReference type="PANTHER" id="PTHR47303">
    <property type="match status" value="1"/>
</dbReference>
<evidence type="ECO:0000313" key="1">
    <source>
        <dbReference type="EnsemblPlants" id="QL04p044101:mrna"/>
    </source>
</evidence>
<protein>
    <recommendedName>
        <fullName evidence="3">Ankyrin repeat family protein</fullName>
    </recommendedName>
</protein>
<dbReference type="Proteomes" id="UP000594261">
    <property type="component" value="Chromosome 4"/>
</dbReference>
<keyword evidence="2" id="KW-1185">Reference proteome</keyword>
<dbReference type="SUPFAM" id="SSF48403">
    <property type="entry name" value="Ankyrin repeat"/>
    <property type="match status" value="1"/>
</dbReference>
<dbReference type="InterPro" id="IPR036770">
    <property type="entry name" value="Ankyrin_rpt-contain_sf"/>
</dbReference>
<dbReference type="Gramene" id="QL04p044101:mrna">
    <property type="protein sequence ID" value="QL04p044101:mrna"/>
    <property type="gene ID" value="QL04p044101"/>
</dbReference>
<sequence length="304" mass="34567">MKNLAEMENNENSAFRQYLSFEKHIRKGNWDAANQFLSSHPSEAVCEKTSPWSSKALHIAIFAGHTHIVEELVKIMSEENLKIKDEERYTVLGNCALVGNIQMVKCIIGKSRALLSIGNGCEEFIPVVVALTYNSNRIDIARYLYSETPQEDLMPGKSINGATFITRAMYSKAFDLALDLLQRYPKLAIALDAFGMSPVEALARLSFVYPSGNRLIFWKQFIYDKLQRRCPALYNSSSKSLWLMGQLLKASFQKPCIYFCMMNNDECINIILLIRIYLNLSAFFVKKAKEQPLPNVPSKFFSPS</sequence>
<dbReference type="AlphaFoldDB" id="A0A7N2LHJ2"/>
<reference evidence="1" key="2">
    <citation type="submission" date="2021-01" db="UniProtKB">
        <authorList>
            <consortium name="EnsemblPlants"/>
        </authorList>
    </citation>
    <scope>IDENTIFICATION</scope>
</reference>
<dbReference type="PANTHER" id="PTHR47303:SF1">
    <property type="entry name" value="NF-KAPPA-B INHIBITOR BETA"/>
    <property type="match status" value="1"/>
</dbReference>
<evidence type="ECO:0008006" key="3">
    <source>
        <dbReference type="Google" id="ProtNLM"/>
    </source>
</evidence>
<name>A0A7N2LHJ2_QUELO</name>
<dbReference type="EnsemblPlants" id="QL04p044101:mrna">
    <property type="protein sequence ID" value="QL04p044101:mrna"/>
    <property type="gene ID" value="QL04p044101"/>
</dbReference>
<proteinExistence type="predicted"/>